<evidence type="ECO:0000256" key="10">
    <source>
        <dbReference type="ARBA" id="ARBA00023125"/>
    </source>
</evidence>
<reference evidence="18" key="1">
    <citation type="journal article" date="2010" name="Nature">
        <title>The Amphimedon queenslandica genome and the evolution of animal complexity.</title>
        <authorList>
            <person name="Srivastava M."/>
            <person name="Simakov O."/>
            <person name="Chapman J."/>
            <person name="Fahey B."/>
            <person name="Gauthier M.E."/>
            <person name="Mitros T."/>
            <person name="Richards G.S."/>
            <person name="Conaco C."/>
            <person name="Dacre M."/>
            <person name="Hellsten U."/>
            <person name="Larroux C."/>
            <person name="Putnam N.H."/>
            <person name="Stanke M."/>
            <person name="Adamska M."/>
            <person name="Darling A."/>
            <person name="Degnan S.M."/>
            <person name="Oakley T.H."/>
            <person name="Plachetzki D.C."/>
            <person name="Zhai Y."/>
            <person name="Adamski M."/>
            <person name="Calcino A."/>
            <person name="Cummins S.F."/>
            <person name="Goodstein D.M."/>
            <person name="Harris C."/>
            <person name="Jackson D.J."/>
            <person name="Leys S.P."/>
            <person name="Shu S."/>
            <person name="Woodcroft B.J."/>
            <person name="Vervoort M."/>
            <person name="Kosik K.S."/>
            <person name="Manning G."/>
            <person name="Degnan B.M."/>
            <person name="Rokhsar D.S."/>
        </authorList>
    </citation>
    <scope>NUCLEOTIDE SEQUENCE [LARGE SCALE GENOMIC DNA]</scope>
</reference>
<dbReference type="GeneID" id="100634986"/>
<dbReference type="Gene3D" id="3.40.1170.60">
    <property type="match status" value="1"/>
</dbReference>
<evidence type="ECO:0000256" key="13">
    <source>
        <dbReference type="PIRSR" id="PIRSR036573-2"/>
    </source>
</evidence>
<dbReference type="InterPro" id="IPR031991">
    <property type="entry name" value="Rev1_C"/>
</dbReference>
<dbReference type="GO" id="GO:0070987">
    <property type="term" value="P:error-free translesion synthesis"/>
    <property type="evidence" value="ECO:0007669"/>
    <property type="project" value="TreeGrafter"/>
</dbReference>
<accession>A0AAN0IF43</accession>
<dbReference type="InterPro" id="IPR001357">
    <property type="entry name" value="BRCT_dom"/>
</dbReference>
<keyword evidence="4" id="KW-0237">DNA synthesis</keyword>
<dbReference type="PANTHER" id="PTHR45990">
    <property type="entry name" value="DNA REPAIR PROTEIN REV1"/>
    <property type="match status" value="1"/>
</dbReference>
<feature type="binding site" evidence="13">
    <location>
        <position position="319"/>
    </location>
    <ligand>
        <name>Mg(2+)</name>
        <dbReference type="ChEBI" id="CHEBI:18420"/>
        <label>1</label>
    </ligand>
</feature>
<organism evidence="17 18">
    <name type="scientific">Amphimedon queenslandica</name>
    <name type="common">Sponge</name>
    <dbReference type="NCBI Taxonomy" id="400682"/>
    <lineage>
        <taxon>Eukaryota</taxon>
        <taxon>Metazoa</taxon>
        <taxon>Porifera</taxon>
        <taxon>Demospongiae</taxon>
        <taxon>Heteroscleromorpha</taxon>
        <taxon>Haplosclerida</taxon>
        <taxon>Niphatidae</taxon>
        <taxon>Amphimedon</taxon>
    </lineage>
</organism>
<dbReference type="SMART" id="SM00292">
    <property type="entry name" value="BRCT"/>
    <property type="match status" value="1"/>
</dbReference>
<dbReference type="InterPro" id="IPR036420">
    <property type="entry name" value="BRCT_dom_sf"/>
</dbReference>
<keyword evidence="18" id="KW-1185">Reference proteome</keyword>
<keyword evidence="8" id="KW-0227">DNA damage</keyword>
<dbReference type="Gene3D" id="6.10.250.1490">
    <property type="match status" value="1"/>
</dbReference>
<keyword evidence="10" id="KW-0238">DNA-binding</keyword>
<dbReference type="CDD" id="cd12145">
    <property type="entry name" value="Rev1_C"/>
    <property type="match status" value="1"/>
</dbReference>
<dbReference type="GO" id="GO:0042276">
    <property type="term" value="P:error-prone translesion synthesis"/>
    <property type="evidence" value="ECO:0007669"/>
    <property type="project" value="InterPro"/>
</dbReference>
<protein>
    <recommendedName>
        <fullName evidence="3">DNA repair protein REV1</fullName>
    </recommendedName>
</protein>
<dbReference type="InterPro" id="IPR001126">
    <property type="entry name" value="UmuC"/>
</dbReference>
<dbReference type="GO" id="GO:0017125">
    <property type="term" value="F:deoxycytidyl transferase activity"/>
    <property type="evidence" value="ECO:0007669"/>
    <property type="project" value="TreeGrafter"/>
</dbReference>
<dbReference type="GO" id="GO:0046872">
    <property type="term" value="F:metal ion binding"/>
    <property type="evidence" value="ECO:0007669"/>
    <property type="project" value="UniProtKB-KW"/>
</dbReference>
<dbReference type="FunFam" id="3.30.1490.100:FF:000001">
    <property type="entry name" value="DNA repair protein REV1"/>
    <property type="match status" value="1"/>
</dbReference>
<dbReference type="CDD" id="cd17719">
    <property type="entry name" value="BRCT_Rev1"/>
    <property type="match status" value="1"/>
</dbReference>
<name>A0AAN0IF43_AMPQE</name>
<sequence length="807" mass="89488">MAFDWEDHKSYMTVKRQKLQDQLEDVEGDGKIFSGVTIYVNGYTKPDADTLKEIICKHGGGYSYALTSRVSHVIATNLPTAKIKALSINSSKVCHPDWILDSVNAGSLLPTEKYELYSVSSKSQRKISFSPTAKKEAGPEDPPTKKDRSFVDEFYSHSRLHHLSTWASELKEFTSKNLPRAKRKFSMLSSGESLRRFGVKGVVHLDLDSFFVSVGLRDRPGLHGQPVAVTHARNKEGEADTTEVVGVSLHQSMSDVASCSYEARDFGIRNGMSVGEAINLCPSLTFIPYEFEKYHAVSQTLYETVITYSHLVEPVSCDEVFIEFSDYVTSWEELGDIVKSLRSEIEEKTGCKVSAGFSHNLLLARLATRKAKPNGQFHLSEEEVEGYLKETPVASLPGIGRKMKEELSKMGVSNCGELREVSLPKLREVFGPKTGYTLYCFARGIDNRDLTTKKERKSISVEINYGMRFEQISEAESLLTQLSEELQSRALDTGVLGSSISLKLKIRQKTAPQETKKYLGHGRCDNISRSQQLHIPTNDSGDISRVAISLLKQLSPNPSDIRGMGIALNKLSSSVKGSPVKGGKMADIRTLMTSSPGKRSPASKRSLGSVLKSERGGEEGASVSVMREERVEYQNTAAGDGCTSFESAMLDLPPASQLDQSVLLALPSDLQEEVFDSYSKRQDKERVTLEPVSTEPSLANPLFPPSLSSLSNGNPERFLNETRTHIKAWVALYPAGPKERDSTIFIQFLISLIDLNALEIVSLSLKCFHRVVQSITNEKWREAYARVVAVIQDEVLMRYNGHLSIPP</sequence>
<evidence type="ECO:0000256" key="8">
    <source>
        <dbReference type="ARBA" id="ARBA00022763"/>
    </source>
</evidence>
<dbReference type="Gene3D" id="1.10.150.20">
    <property type="entry name" value="5' to 3' exonuclease, C-terminal subdomain"/>
    <property type="match status" value="1"/>
</dbReference>
<dbReference type="Pfam" id="PF16589">
    <property type="entry name" value="BRCT_2"/>
    <property type="match status" value="1"/>
</dbReference>
<dbReference type="Pfam" id="PF16727">
    <property type="entry name" value="REV1_C"/>
    <property type="match status" value="1"/>
</dbReference>
<evidence type="ECO:0000256" key="12">
    <source>
        <dbReference type="ARBA" id="ARBA00023242"/>
    </source>
</evidence>
<evidence type="ECO:0000256" key="1">
    <source>
        <dbReference type="ARBA" id="ARBA00004123"/>
    </source>
</evidence>
<dbReference type="Gene3D" id="1.20.58.1280">
    <property type="entry name" value="DNA repair protein Rev1, C-terminal domain"/>
    <property type="match status" value="1"/>
</dbReference>
<dbReference type="PIRSF" id="PIRSF036573">
    <property type="entry name" value="REV1"/>
    <property type="match status" value="1"/>
</dbReference>
<dbReference type="Gene3D" id="3.30.1490.100">
    <property type="entry name" value="DNA polymerase, Y-family, little finger domain"/>
    <property type="match status" value="1"/>
</dbReference>
<dbReference type="SUPFAM" id="SSF52113">
    <property type="entry name" value="BRCT domain"/>
    <property type="match status" value="1"/>
</dbReference>
<feature type="binding site" evidence="13">
    <location>
        <position position="318"/>
    </location>
    <ligand>
        <name>Mg(2+)</name>
        <dbReference type="ChEBI" id="CHEBI:18420"/>
        <label>1</label>
    </ligand>
</feature>
<evidence type="ECO:0000256" key="9">
    <source>
        <dbReference type="ARBA" id="ARBA00022842"/>
    </source>
</evidence>
<dbReference type="GO" id="GO:0006281">
    <property type="term" value="P:DNA repair"/>
    <property type="evidence" value="ECO:0007669"/>
    <property type="project" value="UniProtKB-KW"/>
</dbReference>
<dbReference type="GO" id="GO:0005634">
    <property type="term" value="C:nucleus"/>
    <property type="evidence" value="ECO:0007669"/>
    <property type="project" value="UniProtKB-SubCell"/>
</dbReference>
<dbReference type="InterPro" id="IPR043128">
    <property type="entry name" value="Rev_trsase/Diguanyl_cyclase"/>
</dbReference>
<dbReference type="Gene3D" id="3.40.50.10190">
    <property type="entry name" value="BRCT domain"/>
    <property type="match status" value="1"/>
</dbReference>
<feature type="domain" description="BRCT" evidence="15">
    <location>
        <begin position="28"/>
        <end position="116"/>
    </location>
</feature>
<feature type="region of interest" description="Disordered" evidence="14">
    <location>
        <begin position="592"/>
        <end position="625"/>
    </location>
</feature>
<evidence type="ECO:0000256" key="14">
    <source>
        <dbReference type="SAM" id="MobiDB-lite"/>
    </source>
</evidence>
<feature type="region of interest" description="Disordered" evidence="14">
    <location>
        <begin position="128"/>
        <end position="148"/>
    </location>
</feature>
<dbReference type="InterPro" id="IPR053848">
    <property type="entry name" value="IMS_HHH_1"/>
</dbReference>
<evidence type="ECO:0000313" key="17">
    <source>
        <dbReference type="EnsemblMetazoa" id="XP_003387325.1"/>
    </source>
</evidence>
<dbReference type="PROSITE" id="PS50173">
    <property type="entry name" value="UMUC"/>
    <property type="match status" value="1"/>
</dbReference>
<dbReference type="GO" id="GO:0003684">
    <property type="term" value="F:damaged DNA binding"/>
    <property type="evidence" value="ECO:0007669"/>
    <property type="project" value="InterPro"/>
</dbReference>
<comment type="cofactor">
    <cofactor evidence="13">
        <name>Mg(2+)</name>
        <dbReference type="ChEBI" id="CHEBI:18420"/>
    </cofactor>
    <text evidence="13">Binds 2 magnesium ions.</text>
</comment>
<dbReference type="Pfam" id="PF00817">
    <property type="entry name" value="IMS"/>
    <property type="match status" value="1"/>
</dbReference>
<feature type="binding site" evidence="13">
    <location>
        <position position="206"/>
    </location>
    <ligand>
        <name>Mg(2+)</name>
        <dbReference type="ChEBI" id="CHEBI:18420"/>
        <label>1</label>
    </ligand>
</feature>
<comment type="similarity">
    <text evidence="2">Belongs to the DNA polymerase type-Y family.</text>
</comment>
<reference evidence="17" key="2">
    <citation type="submission" date="2024-06" db="UniProtKB">
        <authorList>
            <consortium name="EnsemblMetazoa"/>
        </authorList>
    </citation>
    <scope>IDENTIFICATION</scope>
</reference>
<evidence type="ECO:0000256" key="3">
    <source>
        <dbReference type="ARBA" id="ARBA00020399"/>
    </source>
</evidence>
<evidence type="ECO:0000259" key="15">
    <source>
        <dbReference type="PROSITE" id="PS50172"/>
    </source>
</evidence>
<evidence type="ECO:0000256" key="2">
    <source>
        <dbReference type="ARBA" id="ARBA00010945"/>
    </source>
</evidence>
<evidence type="ECO:0000259" key="16">
    <source>
        <dbReference type="PROSITE" id="PS50173"/>
    </source>
</evidence>
<keyword evidence="7 13" id="KW-0479">Metal-binding</keyword>
<evidence type="ECO:0000256" key="11">
    <source>
        <dbReference type="ARBA" id="ARBA00023204"/>
    </source>
</evidence>
<dbReference type="SUPFAM" id="SSF100879">
    <property type="entry name" value="Lesion bypass DNA polymerase (Y-family), little finger domain"/>
    <property type="match status" value="1"/>
</dbReference>
<keyword evidence="5" id="KW-0808">Transferase</keyword>
<dbReference type="Proteomes" id="UP000007879">
    <property type="component" value="Unassembled WGS sequence"/>
</dbReference>
<dbReference type="PROSITE" id="PS50172">
    <property type="entry name" value="BRCT"/>
    <property type="match status" value="1"/>
</dbReference>
<evidence type="ECO:0000313" key="18">
    <source>
        <dbReference type="Proteomes" id="UP000007879"/>
    </source>
</evidence>
<dbReference type="Pfam" id="PF11799">
    <property type="entry name" value="IMS_C"/>
    <property type="match status" value="1"/>
</dbReference>
<dbReference type="Pfam" id="PF21999">
    <property type="entry name" value="IMS_HHH_1"/>
    <property type="match status" value="1"/>
</dbReference>
<keyword evidence="11" id="KW-0234">DNA repair</keyword>
<dbReference type="KEGG" id="aqu:100634986"/>
<dbReference type="GO" id="GO:0003887">
    <property type="term" value="F:DNA-directed DNA polymerase activity"/>
    <property type="evidence" value="ECO:0007669"/>
    <property type="project" value="InterPro"/>
</dbReference>
<keyword evidence="12" id="KW-0539">Nucleus</keyword>
<dbReference type="CDD" id="cd01701">
    <property type="entry name" value="PolY_Rev1"/>
    <property type="match status" value="1"/>
</dbReference>
<evidence type="ECO:0000256" key="5">
    <source>
        <dbReference type="ARBA" id="ARBA00022679"/>
    </source>
</evidence>
<dbReference type="AlphaFoldDB" id="A0AAN0IF43"/>
<dbReference type="EnsemblMetazoa" id="XM_003387277.2">
    <property type="protein sequence ID" value="XP_003387325.1"/>
    <property type="gene ID" value="LOC100634986"/>
</dbReference>
<dbReference type="InterPro" id="IPR038401">
    <property type="entry name" value="Rev1_C_sf"/>
</dbReference>
<dbReference type="PANTHER" id="PTHR45990:SF1">
    <property type="entry name" value="DNA REPAIR PROTEIN REV1"/>
    <property type="match status" value="1"/>
</dbReference>
<dbReference type="SUPFAM" id="SSF56672">
    <property type="entry name" value="DNA/RNA polymerases"/>
    <property type="match status" value="1"/>
</dbReference>
<comment type="subcellular location">
    <subcellularLocation>
        <location evidence="1">Nucleus</location>
    </subcellularLocation>
</comment>
<dbReference type="RefSeq" id="XP_003387325.1">
    <property type="nucleotide sequence ID" value="XM_003387277.2"/>
</dbReference>
<evidence type="ECO:0000256" key="4">
    <source>
        <dbReference type="ARBA" id="ARBA00022634"/>
    </source>
</evidence>
<feature type="domain" description="UmuC" evidence="16">
    <location>
        <begin position="202"/>
        <end position="400"/>
    </location>
</feature>
<evidence type="ECO:0000256" key="6">
    <source>
        <dbReference type="ARBA" id="ARBA00022695"/>
    </source>
</evidence>
<dbReference type="InterPro" id="IPR036775">
    <property type="entry name" value="DNA_pol_Y-fam_lit_finger_sf"/>
</dbReference>
<dbReference type="InterPro" id="IPR043502">
    <property type="entry name" value="DNA/RNA_pol_sf"/>
</dbReference>
<keyword evidence="9 13" id="KW-0460">Magnesium</keyword>
<feature type="compositionally biased region" description="Basic and acidic residues" evidence="14">
    <location>
        <begin position="133"/>
        <end position="148"/>
    </location>
</feature>
<dbReference type="Gene3D" id="3.30.70.270">
    <property type="match status" value="1"/>
</dbReference>
<dbReference type="InterPro" id="IPR012112">
    <property type="entry name" value="REV1"/>
</dbReference>
<keyword evidence="6" id="KW-0548">Nucleotidyltransferase</keyword>
<evidence type="ECO:0000256" key="7">
    <source>
        <dbReference type="ARBA" id="ARBA00022723"/>
    </source>
</evidence>
<dbReference type="InterPro" id="IPR017961">
    <property type="entry name" value="DNA_pol_Y-fam_little_finger"/>
</dbReference>
<proteinExistence type="inferred from homology"/>